<dbReference type="EMBL" id="AAOT01000008">
    <property type="protein sequence ID" value="EAR51905.1"/>
    <property type="molecule type" value="Genomic_DNA"/>
</dbReference>
<evidence type="ECO:0000256" key="8">
    <source>
        <dbReference type="SAM" id="SignalP"/>
    </source>
</evidence>
<dbReference type="PANTHER" id="PTHR43649:SF31">
    <property type="entry name" value="SN-GLYCEROL-3-PHOSPHATE-BINDING PERIPLASMIC PROTEIN UGPB"/>
    <property type="match status" value="1"/>
</dbReference>
<evidence type="ECO:0000256" key="2">
    <source>
        <dbReference type="ARBA" id="ARBA00008520"/>
    </source>
</evidence>
<dbReference type="Pfam" id="PF01547">
    <property type="entry name" value="SBP_bac_1"/>
    <property type="match status" value="1"/>
</dbReference>
<proteinExistence type="inferred from homology"/>
<evidence type="ECO:0000313" key="10">
    <source>
        <dbReference type="Proteomes" id="UP000003635"/>
    </source>
</evidence>
<evidence type="ECO:0000256" key="4">
    <source>
        <dbReference type="ARBA" id="ARBA00017470"/>
    </source>
</evidence>
<evidence type="ECO:0000256" key="5">
    <source>
        <dbReference type="ARBA" id="ARBA00022448"/>
    </source>
</evidence>
<evidence type="ECO:0000256" key="6">
    <source>
        <dbReference type="ARBA" id="ARBA00022729"/>
    </source>
</evidence>
<name>Q2CGN0_OCEGH</name>
<dbReference type="SUPFAM" id="SSF53850">
    <property type="entry name" value="Periplasmic binding protein-like II"/>
    <property type="match status" value="1"/>
</dbReference>
<feature type="signal peptide" evidence="8">
    <location>
        <begin position="1"/>
        <end position="25"/>
    </location>
</feature>
<evidence type="ECO:0000256" key="7">
    <source>
        <dbReference type="ARBA" id="ARBA00034473"/>
    </source>
</evidence>
<keyword evidence="10" id="KW-1185">Reference proteome</keyword>
<dbReference type="STRING" id="314256.OG2516_16429"/>
<dbReference type="InterPro" id="IPR006059">
    <property type="entry name" value="SBP"/>
</dbReference>
<dbReference type="eggNOG" id="COG1653">
    <property type="taxonomic scope" value="Bacteria"/>
</dbReference>
<organism evidence="9 10">
    <name type="scientific">Oceanicola granulosus (strain ATCC BAA-861 / DSM 15982 / KCTC 12143 / HTCC2516)</name>
    <dbReference type="NCBI Taxonomy" id="314256"/>
    <lineage>
        <taxon>Bacteria</taxon>
        <taxon>Pseudomonadati</taxon>
        <taxon>Pseudomonadota</taxon>
        <taxon>Alphaproteobacteria</taxon>
        <taxon>Rhodobacterales</taxon>
        <taxon>Roseobacteraceae</taxon>
        <taxon>Oceanicola</taxon>
    </lineage>
</organism>
<dbReference type="RefSeq" id="WP_007257232.1">
    <property type="nucleotide sequence ID" value="NZ_CH724111.1"/>
</dbReference>
<keyword evidence="5" id="KW-0813">Transport</keyword>
<dbReference type="PANTHER" id="PTHR43649">
    <property type="entry name" value="ARABINOSE-BINDING PROTEIN-RELATED"/>
    <property type="match status" value="1"/>
</dbReference>
<dbReference type="HOGENOM" id="CLU_031285_10_5_5"/>
<reference evidence="9 10" key="1">
    <citation type="journal article" date="2010" name="J. Bacteriol.">
        <title>Genome sequences of Oceanicola granulosus HTCC2516(T) and Oceanicola batsensis HTCC2597(TDelta).</title>
        <authorList>
            <person name="Thrash J.C."/>
            <person name="Cho J.C."/>
            <person name="Vergin K.L."/>
            <person name="Giovannoni S.J."/>
        </authorList>
    </citation>
    <scope>NUCLEOTIDE SEQUENCE [LARGE SCALE GENOMIC DNA]</scope>
    <source>
        <strain evidence="10">ATCC BAA-861 / DSM 15982 / KCTC 12143 / HTCC2516</strain>
    </source>
</reference>
<accession>Q2CGN0</accession>
<comment type="similarity">
    <text evidence="2">Belongs to the bacterial solute-binding protein 1 family.</text>
</comment>
<dbReference type="Proteomes" id="UP000003635">
    <property type="component" value="Unassembled WGS sequence"/>
</dbReference>
<dbReference type="GO" id="GO:0042597">
    <property type="term" value="C:periplasmic space"/>
    <property type="evidence" value="ECO:0007669"/>
    <property type="project" value="UniProtKB-SubCell"/>
</dbReference>
<keyword evidence="6 8" id="KW-0732">Signal</keyword>
<evidence type="ECO:0000313" key="9">
    <source>
        <dbReference type="EMBL" id="EAR51905.1"/>
    </source>
</evidence>
<dbReference type="Gene3D" id="3.40.190.10">
    <property type="entry name" value="Periplasmic binding protein-like II"/>
    <property type="match status" value="1"/>
</dbReference>
<dbReference type="InterPro" id="IPR050490">
    <property type="entry name" value="Bact_solute-bd_prot1"/>
</dbReference>
<sequence length="430" mass="46900">MKTHTRPIALPIALAAGLAASAGQAQVASDIEATLSVAQWSSEQIISATDAAIARFAEKYPNVTIETQYIPIVSGNWGDYINAITNQIAAGDSPDIIAVAIEGFAQLAASGVLMDLDTFTEGNEAAAEVMAGIEQNLLDGMRTKGTGELNFFPTEWNNIVMYYNKDMFDAAGLDYPAPDWTWDEFRQVAADLTLRDDAGNVTQYGYFVPGFFFGMEPWYLTNEAAVLDAEWREPTVDTPEFRETLEFLHALIHEDGSAPAYETGVGIEKFNAGQIAMFSAGHWPVPSIRAGEQQNVGVQHMPMNKVQTTVYGIGGLGITKATEHPDLAWAFVEEMTGPEYQQSLADDGSSIPTARAFATTDEFTAWPDNSEIFYETAETAIPVTSPANYAVVQEIVGRYLSTYFNDEVGLDDTIAGMDRELDRAMARANR</sequence>
<protein>
    <recommendedName>
        <fullName evidence="4">sn-glycerol-3-phosphate-binding periplasmic protein UgpB</fullName>
    </recommendedName>
</protein>
<feature type="chain" id="PRO_5004207293" description="sn-glycerol-3-phosphate-binding periplasmic protein UgpB" evidence="8">
    <location>
        <begin position="26"/>
        <end position="430"/>
    </location>
</feature>
<evidence type="ECO:0000256" key="1">
    <source>
        <dbReference type="ARBA" id="ARBA00004418"/>
    </source>
</evidence>
<comment type="subcellular location">
    <subcellularLocation>
        <location evidence="1">Periplasm</location>
    </subcellularLocation>
</comment>
<comment type="subunit">
    <text evidence="3">The complex is composed of two ATP-binding proteins (UgpC), two transmembrane proteins (UgpA and UgpE) and a solute-binding protein (UgpB).</text>
</comment>
<comment type="caution">
    <text evidence="9">The sequence shown here is derived from an EMBL/GenBank/DDBJ whole genome shotgun (WGS) entry which is preliminary data.</text>
</comment>
<evidence type="ECO:0000256" key="3">
    <source>
        <dbReference type="ARBA" id="ARBA00011557"/>
    </source>
</evidence>
<dbReference type="CDD" id="cd13585">
    <property type="entry name" value="PBP2_TMBP_like"/>
    <property type="match status" value="1"/>
</dbReference>
<dbReference type="OrthoDB" id="5897001at2"/>
<dbReference type="AlphaFoldDB" id="Q2CGN0"/>
<comment type="function">
    <text evidence="7">Part of the ABC transporter complex UgpBAEC involved in sn-glycerol-3-phosphate (G3P) import. Binds G3P.</text>
</comment>
<gene>
    <name evidence="9" type="ORF">OG2516_16429</name>
</gene>